<dbReference type="GO" id="GO:0005975">
    <property type="term" value="P:carbohydrate metabolic process"/>
    <property type="evidence" value="ECO:0007669"/>
    <property type="project" value="InterPro"/>
</dbReference>
<dbReference type="Pfam" id="PF00722">
    <property type="entry name" value="Glyco_hydro_16"/>
    <property type="match status" value="1"/>
</dbReference>
<comment type="caution">
    <text evidence="6">The sequence shown here is derived from an EMBL/GenBank/DDBJ whole genome shotgun (WGS) entry which is preliminary data.</text>
</comment>
<dbReference type="PANTHER" id="PTHR10963:SF55">
    <property type="entry name" value="GLYCOSIDE HYDROLASE FAMILY 16 PROTEIN"/>
    <property type="match status" value="1"/>
</dbReference>
<dbReference type="PANTHER" id="PTHR10963">
    <property type="entry name" value="GLYCOSYL HYDROLASE-RELATED"/>
    <property type="match status" value="1"/>
</dbReference>
<dbReference type="RefSeq" id="WP_131851604.1">
    <property type="nucleotide sequence ID" value="NZ_SKFH01000009.1"/>
</dbReference>
<dbReference type="PROSITE" id="PS51762">
    <property type="entry name" value="GH16_2"/>
    <property type="match status" value="1"/>
</dbReference>
<comment type="similarity">
    <text evidence="1">Belongs to the glycosyl hydrolase 16 family.</text>
</comment>
<proteinExistence type="inferred from homology"/>
<evidence type="ECO:0000256" key="4">
    <source>
        <dbReference type="ARBA" id="ARBA00022837"/>
    </source>
</evidence>
<name>A0A4R4E0R6_9BACT</name>
<dbReference type="SMART" id="SM00237">
    <property type="entry name" value="Calx_beta"/>
    <property type="match status" value="1"/>
</dbReference>
<dbReference type="InterPro" id="IPR000757">
    <property type="entry name" value="Beta-glucanase-like"/>
</dbReference>
<dbReference type="CDD" id="cd08023">
    <property type="entry name" value="GH16_laminarinase_like"/>
    <property type="match status" value="1"/>
</dbReference>
<sequence length="398" mass="43308">MKMNLIPLMLVAALACKKGSGGNGGNTSVTPQISIDDNSRAEGNGSNSFTLRVALDVAAAGPVTVQYRTQDGSAVSGDDYVAVSGGTLTFAAGEREKQLSITVSGDDAREGDETFQVILSNPTGATLYRATATATLTNDDTRVPFTNAGYNAPSGYPGYTLAWSDEFNSGALSSTFWTNQNGDGCPNLCGWGNNELEYYTDRPENLFFQDGALLIEARPESYSGKNYTSSKILTAGKKSFKYGRIDIRARLPRGKGIWPALWLLPQDNVYGGWPRSGEIDLMEAIGHEPGKVYGTVHYGPGPGSTQISRGYTLPNGGVFNDEFHVFSLEWKQDQIKWIVDGNLYSTVNRADVGTANWPFNEQFYLIFNLAVGGNWPGNPDATTRFPQWLIVDYIRVYQ</sequence>
<evidence type="ECO:0000259" key="5">
    <source>
        <dbReference type="PROSITE" id="PS51762"/>
    </source>
</evidence>
<evidence type="ECO:0000256" key="3">
    <source>
        <dbReference type="ARBA" id="ARBA00022737"/>
    </source>
</evidence>
<dbReference type="InterPro" id="IPR013320">
    <property type="entry name" value="ConA-like_dom_sf"/>
</dbReference>
<reference evidence="6 7" key="1">
    <citation type="submission" date="2019-03" db="EMBL/GenBank/DDBJ databases">
        <authorList>
            <person name="Kim M.K.M."/>
        </authorList>
    </citation>
    <scope>NUCLEOTIDE SEQUENCE [LARGE SCALE GENOMIC DNA]</scope>
    <source>
        <strain evidence="6 7">17J68-15</strain>
    </source>
</reference>
<dbReference type="Gene3D" id="2.60.40.2030">
    <property type="match status" value="1"/>
</dbReference>
<gene>
    <name evidence="6" type="ORF">E0486_07855</name>
</gene>
<evidence type="ECO:0000313" key="7">
    <source>
        <dbReference type="Proteomes" id="UP000295164"/>
    </source>
</evidence>
<feature type="domain" description="GH16" evidence="5">
    <location>
        <begin position="154"/>
        <end position="398"/>
    </location>
</feature>
<keyword evidence="7" id="KW-1185">Reference proteome</keyword>
<evidence type="ECO:0000256" key="1">
    <source>
        <dbReference type="ARBA" id="ARBA00006865"/>
    </source>
</evidence>
<keyword evidence="2" id="KW-0732">Signal</keyword>
<dbReference type="SUPFAM" id="SSF49899">
    <property type="entry name" value="Concanavalin A-like lectins/glucanases"/>
    <property type="match status" value="1"/>
</dbReference>
<dbReference type="GO" id="GO:0004553">
    <property type="term" value="F:hydrolase activity, hydrolyzing O-glycosyl compounds"/>
    <property type="evidence" value="ECO:0007669"/>
    <property type="project" value="InterPro"/>
</dbReference>
<dbReference type="InterPro" id="IPR003644">
    <property type="entry name" value="Calx_beta"/>
</dbReference>
<dbReference type="OrthoDB" id="9809583at2"/>
<dbReference type="PROSITE" id="PS51257">
    <property type="entry name" value="PROKAR_LIPOPROTEIN"/>
    <property type="match status" value="1"/>
</dbReference>
<keyword evidence="3" id="KW-0677">Repeat</keyword>
<evidence type="ECO:0000313" key="6">
    <source>
        <dbReference type="EMBL" id="TCZ72969.1"/>
    </source>
</evidence>
<organism evidence="6 7">
    <name type="scientific">Flaviaesturariibacter aridisoli</name>
    <dbReference type="NCBI Taxonomy" id="2545761"/>
    <lineage>
        <taxon>Bacteria</taxon>
        <taxon>Pseudomonadati</taxon>
        <taxon>Bacteroidota</taxon>
        <taxon>Chitinophagia</taxon>
        <taxon>Chitinophagales</taxon>
        <taxon>Chitinophagaceae</taxon>
        <taxon>Flaviaestuariibacter</taxon>
    </lineage>
</organism>
<keyword evidence="6" id="KW-0378">Hydrolase</keyword>
<dbReference type="SUPFAM" id="SSF141072">
    <property type="entry name" value="CalX-like"/>
    <property type="match status" value="1"/>
</dbReference>
<dbReference type="InterPro" id="IPR038081">
    <property type="entry name" value="CalX-like_sf"/>
</dbReference>
<dbReference type="Pfam" id="PF03160">
    <property type="entry name" value="Calx-beta"/>
    <property type="match status" value="1"/>
</dbReference>
<dbReference type="Proteomes" id="UP000295164">
    <property type="component" value="Unassembled WGS sequence"/>
</dbReference>
<accession>A0A4R4E0R6</accession>
<dbReference type="InterPro" id="IPR050546">
    <property type="entry name" value="Glycosyl_Hydrlase_16"/>
</dbReference>
<dbReference type="GO" id="GO:0016020">
    <property type="term" value="C:membrane"/>
    <property type="evidence" value="ECO:0007669"/>
    <property type="project" value="InterPro"/>
</dbReference>
<evidence type="ECO:0000256" key="2">
    <source>
        <dbReference type="ARBA" id="ARBA00022729"/>
    </source>
</evidence>
<protein>
    <submittedName>
        <fullName evidence="6">Glycosyl hydrolase family protein</fullName>
    </submittedName>
</protein>
<dbReference type="Gene3D" id="2.60.120.200">
    <property type="match status" value="1"/>
</dbReference>
<dbReference type="GO" id="GO:0007154">
    <property type="term" value="P:cell communication"/>
    <property type="evidence" value="ECO:0007669"/>
    <property type="project" value="InterPro"/>
</dbReference>
<dbReference type="EMBL" id="SKFH01000009">
    <property type="protein sequence ID" value="TCZ72969.1"/>
    <property type="molecule type" value="Genomic_DNA"/>
</dbReference>
<dbReference type="AlphaFoldDB" id="A0A4R4E0R6"/>
<keyword evidence="4" id="KW-0106">Calcium</keyword>